<evidence type="ECO:0000313" key="6">
    <source>
        <dbReference type="EMBL" id="MFB9052706.1"/>
    </source>
</evidence>
<proteinExistence type="predicted"/>
<dbReference type="PROSITE" id="PS00194">
    <property type="entry name" value="THIOREDOXIN_1"/>
    <property type="match status" value="1"/>
</dbReference>
<keyword evidence="7" id="KW-1185">Reference proteome</keyword>
<dbReference type="InterPro" id="IPR050553">
    <property type="entry name" value="Thioredoxin_ResA/DsbE_sf"/>
</dbReference>
<dbReference type="EMBL" id="JBHMEZ010000003">
    <property type="protein sequence ID" value="MFB9052706.1"/>
    <property type="molecule type" value="Genomic_DNA"/>
</dbReference>
<name>A0ABV5EZT5_9FLAO</name>
<keyword evidence="3" id="KW-0676">Redox-active center</keyword>
<dbReference type="InterPro" id="IPR013766">
    <property type="entry name" value="Thioredoxin_domain"/>
</dbReference>
<accession>A0ABV5EZT5</accession>
<dbReference type="Pfam" id="PF08534">
    <property type="entry name" value="Redoxin"/>
    <property type="match status" value="1"/>
</dbReference>
<dbReference type="PROSITE" id="PS51352">
    <property type="entry name" value="THIOREDOXIN_2"/>
    <property type="match status" value="1"/>
</dbReference>
<dbReference type="PANTHER" id="PTHR42852">
    <property type="entry name" value="THIOL:DISULFIDE INTERCHANGE PROTEIN DSBE"/>
    <property type="match status" value="1"/>
</dbReference>
<dbReference type="Gene3D" id="3.40.30.10">
    <property type="entry name" value="Glutaredoxin"/>
    <property type="match status" value="1"/>
</dbReference>
<dbReference type="SUPFAM" id="SSF52833">
    <property type="entry name" value="Thioredoxin-like"/>
    <property type="match status" value="1"/>
</dbReference>
<sequence>MKIKKRILSLLILLFTQASFGQEDIHTSATKQVNEMITFYNKREIPKYVDYLLPVYYGNENKYKEKFTETWERILKQDTDNFKLVGLLKLAKSENQYQALFHINFKNGMSYIIGVSEDGKKWSFTQPFSEKMKFNQLLEIIPTLDLALAESIDSKFGKRINYQIGEIISPFNFDDINETEISSESLKGKVIVLNFWGTWCAPCVKEIPELNKLVEKFNSEDIKFIAPAITTTKELLKNSFLPKHPFLYDIVVIDGDDYVISSYPTHVIINQNQEVIEIITGYSEDNIKKLEQIINHVLN</sequence>
<dbReference type="CDD" id="cd02966">
    <property type="entry name" value="TlpA_like_family"/>
    <property type="match status" value="1"/>
</dbReference>
<comment type="caution">
    <text evidence="6">The sequence shown here is derived from an EMBL/GenBank/DDBJ whole genome shotgun (WGS) entry which is preliminary data.</text>
</comment>
<dbReference type="InterPro" id="IPR013740">
    <property type="entry name" value="Redoxin"/>
</dbReference>
<dbReference type="Proteomes" id="UP001589605">
    <property type="component" value="Unassembled WGS sequence"/>
</dbReference>
<keyword evidence="2" id="KW-0201">Cytochrome c-type biogenesis</keyword>
<dbReference type="RefSeq" id="WP_382381886.1">
    <property type="nucleotide sequence ID" value="NZ_JBHMEZ010000003.1"/>
</dbReference>
<protein>
    <submittedName>
        <fullName evidence="6">TlpA family protein disulfide reductase</fullName>
    </submittedName>
</protein>
<reference evidence="6 7" key="1">
    <citation type="submission" date="2024-09" db="EMBL/GenBank/DDBJ databases">
        <authorList>
            <person name="Sun Q."/>
            <person name="Mori K."/>
        </authorList>
    </citation>
    <scope>NUCLEOTIDE SEQUENCE [LARGE SCALE GENOMIC DNA]</scope>
    <source>
        <strain evidence="6 7">CECT 8286</strain>
    </source>
</reference>
<organism evidence="6 7">
    <name type="scientific">Formosa undariae</name>
    <dbReference type="NCBI Taxonomy" id="1325436"/>
    <lineage>
        <taxon>Bacteria</taxon>
        <taxon>Pseudomonadati</taxon>
        <taxon>Bacteroidota</taxon>
        <taxon>Flavobacteriia</taxon>
        <taxon>Flavobacteriales</taxon>
        <taxon>Flavobacteriaceae</taxon>
        <taxon>Formosa</taxon>
    </lineage>
</organism>
<feature type="signal peptide" evidence="4">
    <location>
        <begin position="1"/>
        <end position="21"/>
    </location>
</feature>
<dbReference type="InterPro" id="IPR017937">
    <property type="entry name" value="Thioredoxin_CS"/>
</dbReference>
<feature type="chain" id="PRO_5046711873" evidence="4">
    <location>
        <begin position="22"/>
        <end position="299"/>
    </location>
</feature>
<evidence type="ECO:0000256" key="2">
    <source>
        <dbReference type="ARBA" id="ARBA00022748"/>
    </source>
</evidence>
<evidence type="ECO:0000313" key="7">
    <source>
        <dbReference type="Proteomes" id="UP001589605"/>
    </source>
</evidence>
<evidence type="ECO:0000256" key="4">
    <source>
        <dbReference type="SAM" id="SignalP"/>
    </source>
</evidence>
<dbReference type="PANTHER" id="PTHR42852:SF17">
    <property type="entry name" value="THIOREDOXIN-LIKE PROTEIN HI_1115"/>
    <property type="match status" value="1"/>
</dbReference>
<feature type="domain" description="Thioredoxin" evidence="5">
    <location>
        <begin position="137"/>
        <end position="299"/>
    </location>
</feature>
<keyword evidence="4" id="KW-0732">Signal</keyword>
<evidence type="ECO:0000259" key="5">
    <source>
        <dbReference type="PROSITE" id="PS51352"/>
    </source>
</evidence>
<comment type="subcellular location">
    <subcellularLocation>
        <location evidence="1">Cell envelope</location>
    </subcellularLocation>
</comment>
<evidence type="ECO:0000256" key="1">
    <source>
        <dbReference type="ARBA" id="ARBA00004196"/>
    </source>
</evidence>
<dbReference type="InterPro" id="IPR036249">
    <property type="entry name" value="Thioredoxin-like_sf"/>
</dbReference>
<gene>
    <name evidence="6" type="ORF">ACFFVB_06390</name>
</gene>
<evidence type="ECO:0000256" key="3">
    <source>
        <dbReference type="ARBA" id="ARBA00023284"/>
    </source>
</evidence>